<organism evidence="1 2">
    <name type="scientific">Boeremia exigua</name>
    <dbReference type="NCBI Taxonomy" id="749465"/>
    <lineage>
        <taxon>Eukaryota</taxon>
        <taxon>Fungi</taxon>
        <taxon>Dikarya</taxon>
        <taxon>Ascomycota</taxon>
        <taxon>Pezizomycotina</taxon>
        <taxon>Dothideomycetes</taxon>
        <taxon>Pleosporomycetidae</taxon>
        <taxon>Pleosporales</taxon>
        <taxon>Pleosporineae</taxon>
        <taxon>Didymellaceae</taxon>
        <taxon>Boeremia</taxon>
    </lineage>
</organism>
<dbReference type="EMBL" id="JAPHNI010000948">
    <property type="protein sequence ID" value="KAJ8107348.1"/>
    <property type="molecule type" value="Genomic_DNA"/>
</dbReference>
<comment type="caution">
    <text evidence="1">The sequence shown here is derived from an EMBL/GenBank/DDBJ whole genome shotgun (WGS) entry which is preliminary data.</text>
</comment>
<protein>
    <submittedName>
        <fullName evidence="1">Uncharacterized protein</fullName>
    </submittedName>
</protein>
<name>A0ACC2HX07_9PLEO</name>
<evidence type="ECO:0000313" key="1">
    <source>
        <dbReference type="EMBL" id="KAJ8107348.1"/>
    </source>
</evidence>
<gene>
    <name evidence="1" type="ORF">OPT61_g8930</name>
</gene>
<keyword evidence="2" id="KW-1185">Reference proteome</keyword>
<accession>A0ACC2HX07</accession>
<dbReference type="Proteomes" id="UP001153331">
    <property type="component" value="Unassembled WGS sequence"/>
</dbReference>
<evidence type="ECO:0000313" key="2">
    <source>
        <dbReference type="Proteomes" id="UP001153331"/>
    </source>
</evidence>
<reference evidence="1" key="1">
    <citation type="submission" date="2022-11" db="EMBL/GenBank/DDBJ databases">
        <title>Genome Sequence of Boeremia exigua.</title>
        <authorList>
            <person name="Buettner E."/>
        </authorList>
    </citation>
    <scope>NUCLEOTIDE SEQUENCE</scope>
    <source>
        <strain evidence="1">CU02</strain>
    </source>
</reference>
<proteinExistence type="predicted"/>
<sequence>MASAGASSISVTVRVRPFTIREAAQLTKTDESTLFLGDGSLAAAPTPRISSKGGIRPVIKVLDERCLIFDPPEDNPVHRTGRSYAPQGKRVKDQTFAFDRVFDDTTSQADIYESTAKPLLDNVLDGYNATVFAYGATGCGKTHTITGTPSDPGIIFLTMQELFEKISERSEEKVTEVTLSYLEIYNETIRDLLVDDGSKTSLMLREDSNQAVSVAGLTSHRPTDVNEVMEMIVRGNDLRTMSPTEANATSSRSHAVLQINVSSKDRNASVNEPHTMATLSIIDLAGSERASATKNRGARLTEGANINKSLLALGSCINALCDMRKHNHIPYRNSKLTRLLKFSLGGNCKTVMIVCVSPSSVHFDETQNTLRYANRAKNIQTKVTKNVFNVNRHVKDYLKKIDEQRALIDELMKKQKDSDSASLAKFQKQNEKREGILRDAFIRLRQAYGDSETDRRDRLNVMRTLKHTEKRISLVSAWVAAFDTVCEIRENEEMPTQITAMRDTAIGISAELEQSRQHHHRRLERSTWASKLDTALNFGLRQLTELDGTTDGPDAANLTREYQILKSNAEREVLSVLLEQERGGDAATVQVLVQAHIETVAILSQITQMDEAQAVETARNLLAKIMNACTSSIGQVIRPDGGLPVTDFFAPSQKGTPKRRKPINVMGPSPVKSIPMPSFADAPHLTSSPMKASPRRKKMIAVKKGVQFSPVKKRPTSPSKSKRGVRWRDDNENGTLADFKTPEQVESTLTGSSFDMPPPTFSPYVPEPAANDGDSSPIPVPPTTSLDIKPRSASSRFAAGFLSKKSEGSPLPIRGTYSSDSDTSPLREIGTNTVRPSTLNNVELASENANDSGNNSAAEEGWSVDPNEANQIRTAIKRRSSTTKPVPTSRTQRHRSPSNTASSPPNENSISASAARRMVKNNHEGEWKPSVLSPRSAPIVKGAARRTTVATSGDDRPAAGTLNRAPIRVVSNSSVRGSLAPGAKGVWR</sequence>